<dbReference type="InterPro" id="IPR029058">
    <property type="entry name" value="AB_hydrolase_fold"/>
</dbReference>
<gene>
    <name evidence="2" type="ORF">CLO192961_LOCUS235967</name>
</gene>
<reference evidence="2 3" key="1">
    <citation type="submission" date="2019-06" db="EMBL/GenBank/DDBJ databases">
        <authorList>
            <person name="Broberg M."/>
        </authorList>
    </citation>
    <scope>NUCLEOTIDE SEQUENCE [LARGE SCALE GENOMIC DNA]</scope>
</reference>
<evidence type="ECO:0000313" key="3">
    <source>
        <dbReference type="Proteomes" id="UP000766486"/>
    </source>
</evidence>
<dbReference type="EMBL" id="CABFNS010000785">
    <property type="protein sequence ID" value="VUC28419.1"/>
    <property type="molecule type" value="Genomic_DNA"/>
</dbReference>
<dbReference type="Proteomes" id="UP000766486">
    <property type="component" value="Unassembled WGS sequence"/>
</dbReference>
<evidence type="ECO:0000259" key="1">
    <source>
        <dbReference type="Pfam" id="PF07859"/>
    </source>
</evidence>
<protein>
    <recommendedName>
        <fullName evidence="1">Alpha/beta hydrolase fold-3 domain-containing protein</fullName>
    </recommendedName>
</protein>
<accession>A0ABY6UBN6</accession>
<dbReference type="Gene3D" id="3.40.50.1820">
    <property type="entry name" value="alpha/beta hydrolase"/>
    <property type="match status" value="1"/>
</dbReference>
<proteinExistence type="predicted"/>
<dbReference type="InterPro" id="IPR013094">
    <property type="entry name" value="AB_hydrolase_3"/>
</dbReference>
<dbReference type="InterPro" id="IPR050466">
    <property type="entry name" value="Carboxylest/Gibb_receptor"/>
</dbReference>
<dbReference type="Pfam" id="PF07859">
    <property type="entry name" value="Abhydrolase_3"/>
    <property type="match status" value="1"/>
</dbReference>
<comment type="caution">
    <text evidence="2">The sequence shown here is derived from an EMBL/GenBank/DDBJ whole genome shotgun (WGS) entry which is preliminary data.</text>
</comment>
<evidence type="ECO:0000313" key="2">
    <source>
        <dbReference type="EMBL" id="VUC28419.1"/>
    </source>
</evidence>
<organism evidence="2 3">
    <name type="scientific">Bionectria ochroleuca</name>
    <name type="common">Gliocladium roseum</name>
    <dbReference type="NCBI Taxonomy" id="29856"/>
    <lineage>
        <taxon>Eukaryota</taxon>
        <taxon>Fungi</taxon>
        <taxon>Dikarya</taxon>
        <taxon>Ascomycota</taxon>
        <taxon>Pezizomycotina</taxon>
        <taxon>Sordariomycetes</taxon>
        <taxon>Hypocreomycetidae</taxon>
        <taxon>Hypocreales</taxon>
        <taxon>Bionectriaceae</taxon>
        <taxon>Clonostachys</taxon>
    </lineage>
</organism>
<keyword evidence="3" id="KW-1185">Reference proteome</keyword>
<dbReference type="SUPFAM" id="SSF53474">
    <property type="entry name" value="alpha/beta-Hydrolases"/>
    <property type="match status" value="1"/>
</dbReference>
<dbReference type="PANTHER" id="PTHR23024:SF339">
    <property type="entry name" value="ALPHA_BETA HYDROLASE FOLD-3 DOMAIN-CONTAINING PROTEIN"/>
    <property type="match status" value="1"/>
</dbReference>
<sequence length="329" mass="36543">MSNALWPEDAMFEHFTVFEETYKTVDSHKIKTAVLIPKELKPGPHPIIINIHGGFLVYGHSLFSPFFAPWVLKLALEHSAVIVSADHRLLPSANGVADVLEDLESFWQWTRSSLANLLKDRAPSVSLDFSRLLVTGGSAGGYGATQLALSHPDEISAVALAYPFVDPKDPAMVDGPAPGEPSILRFDVDELPSKDSVVSWIEETRKAATSKAGWDRTKWAVSAAQNGIFYSQIFDNLGLNRPEFFPLERIRRGAKLPKKVWILHGDDDTVVYLRATHRLVALAQEKLPETTIRLDIGKGEDHAFDLQKTSWELHAIGGLDFVKDGWLKN</sequence>
<dbReference type="PANTHER" id="PTHR23024">
    <property type="entry name" value="ARYLACETAMIDE DEACETYLASE"/>
    <property type="match status" value="1"/>
</dbReference>
<name>A0ABY6UBN6_BIOOC</name>
<feature type="domain" description="Alpha/beta hydrolase fold-3" evidence="1">
    <location>
        <begin position="48"/>
        <end position="168"/>
    </location>
</feature>